<gene>
    <name evidence="5" type="ORF">dnm_022760</name>
</gene>
<dbReference type="InterPro" id="IPR028082">
    <property type="entry name" value="Peripla_BP_I"/>
</dbReference>
<feature type="signal peptide" evidence="3">
    <location>
        <begin position="1"/>
        <end position="23"/>
    </location>
</feature>
<dbReference type="InterPro" id="IPR051010">
    <property type="entry name" value="BCAA_transport"/>
</dbReference>
<dbReference type="KEGG" id="dmm:dnm_022760"/>
<dbReference type="Pfam" id="PF13458">
    <property type="entry name" value="Peripla_BP_6"/>
    <property type="match status" value="1"/>
</dbReference>
<name>A0A975BJ24_9BACT</name>
<evidence type="ECO:0000256" key="1">
    <source>
        <dbReference type="ARBA" id="ARBA00010062"/>
    </source>
</evidence>
<evidence type="ECO:0000256" key="2">
    <source>
        <dbReference type="ARBA" id="ARBA00022729"/>
    </source>
</evidence>
<dbReference type="Proteomes" id="UP000663722">
    <property type="component" value="Chromosome"/>
</dbReference>
<dbReference type="RefSeq" id="WP_207681970.1">
    <property type="nucleotide sequence ID" value="NZ_CP061800.1"/>
</dbReference>
<dbReference type="EMBL" id="CP061800">
    <property type="protein sequence ID" value="QTA86255.1"/>
    <property type="molecule type" value="Genomic_DNA"/>
</dbReference>
<evidence type="ECO:0000313" key="6">
    <source>
        <dbReference type="Proteomes" id="UP000663722"/>
    </source>
</evidence>
<reference evidence="5" key="1">
    <citation type="journal article" date="2021" name="Microb. Physiol.">
        <title>Proteogenomic Insights into the Physiology of Marine, Sulfate-Reducing, Filamentous Desulfonema limicola and Desulfonema magnum.</title>
        <authorList>
            <person name="Schnaars V."/>
            <person name="Wohlbrand L."/>
            <person name="Scheve S."/>
            <person name="Hinrichs C."/>
            <person name="Reinhardt R."/>
            <person name="Rabus R."/>
        </authorList>
    </citation>
    <scope>NUCLEOTIDE SEQUENCE</scope>
    <source>
        <strain evidence="5">4be13</strain>
    </source>
</reference>
<accession>A0A975BJ24</accession>
<evidence type="ECO:0000259" key="4">
    <source>
        <dbReference type="Pfam" id="PF13458"/>
    </source>
</evidence>
<organism evidence="5 6">
    <name type="scientific">Desulfonema magnum</name>
    <dbReference type="NCBI Taxonomy" id="45655"/>
    <lineage>
        <taxon>Bacteria</taxon>
        <taxon>Pseudomonadati</taxon>
        <taxon>Thermodesulfobacteriota</taxon>
        <taxon>Desulfobacteria</taxon>
        <taxon>Desulfobacterales</taxon>
        <taxon>Desulfococcaceae</taxon>
        <taxon>Desulfonema</taxon>
    </lineage>
</organism>
<keyword evidence="6" id="KW-1185">Reference proteome</keyword>
<dbReference type="PANTHER" id="PTHR30483">
    <property type="entry name" value="LEUCINE-SPECIFIC-BINDING PROTEIN"/>
    <property type="match status" value="1"/>
</dbReference>
<dbReference type="InterPro" id="IPR028081">
    <property type="entry name" value="Leu-bd"/>
</dbReference>
<dbReference type="SUPFAM" id="SSF53822">
    <property type="entry name" value="Periplasmic binding protein-like I"/>
    <property type="match status" value="1"/>
</dbReference>
<keyword evidence="2 3" id="KW-0732">Signal</keyword>
<comment type="similarity">
    <text evidence="1">Belongs to the leucine-binding protein family.</text>
</comment>
<sequence>MRNRLKKIIVLALVIFAGGFCHAEASQEPLVIGVPLPLSGNLKEFGIIMKNSFEMAAESVNKTGGINGRPLEIVFADDGGEASTEHVFSKLVPSSKSVMLVGGYQSDRTYRMAKMAEKKDVPFLICTASADKISQKGWKNIYRLNPPISEYTKGLEDFWIKNFKPKSMAIIYENSMFGTDGALRMIEFCQDQVIEIRAHFDYDKTKISPTYFRSLVAPLTEEPPDVIYMVSYLEDAVGLVKAIRGLNISSLLCGGAGGFTLEEFVRRAGDSANNMLTAALWSWHAAYPGAKEYYTQYTGRHTRSPDYHGAEAYSALFVASDALKRAKTFSPKHIREALNHTFMKTPFGPVKFYSYDDFERQNSVNTLVLQIINGKFETIWPPDMASARFVSPHTP</sequence>
<feature type="chain" id="PRO_5037884434" evidence="3">
    <location>
        <begin position="24"/>
        <end position="395"/>
    </location>
</feature>
<evidence type="ECO:0000313" key="5">
    <source>
        <dbReference type="EMBL" id="QTA86255.1"/>
    </source>
</evidence>
<proteinExistence type="inferred from homology"/>
<dbReference type="PANTHER" id="PTHR30483:SF37">
    <property type="entry name" value="ABC TRANSPORTER SUBSTRATE-BINDING PROTEIN"/>
    <property type="match status" value="1"/>
</dbReference>
<protein>
    <submittedName>
        <fullName evidence="5">Leucine-binding domain-containing protein</fullName>
    </submittedName>
</protein>
<dbReference type="AlphaFoldDB" id="A0A975BJ24"/>
<dbReference type="Gene3D" id="3.40.50.2300">
    <property type="match status" value="2"/>
</dbReference>
<evidence type="ECO:0000256" key="3">
    <source>
        <dbReference type="SAM" id="SignalP"/>
    </source>
</evidence>
<feature type="domain" description="Leucine-binding protein" evidence="4">
    <location>
        <begin position="30"/>
        <end position="356"/>
    </location>
</feature>